<name>A0A6A6AMT0_9PLEO</name>
<keyword evidence="1" id="KW-0812">Transmembrane</keyword>
<feature type="transmembrane region" description="Helical" evidence="1">
    <location>
        <begin position="293"/>
        <end position="315"/>
    </location>
</feature>
<protein>
    <submittedName>
        <fullName evidence="2">Uncharacterized protein</fullName>
    </submittedName>
</protein>
<keyword evidence="3" id="KW-1185">Reference proteome</keyword>
<evidence type="ECO:0000313" key="3">
    <source>
        <dbReference type="Proteomes" id="UP000799771"/>
    </source>
</evidence>
<dbReference type="EMBL" id="ML977499">
    <property type="protein sequence ID" value="KAF2133090.1"/>
    <property type="molecule type" value="Genomic_DNA"/>
</dbReference>
<keyword evidence="1" id="KW-0472">Membrane</keyword>
<sequence length="406" mass="44728">MTLFTAGGGPRIWFNSTTGWGWSSDIVETYFSDTSAEALESAFMNVNVLTLTLNGCKFVATPDQSSASNSQLYNVTCTRSEAQEMNLTSYWDVFDVVASTCAFYPCVKNYHGSIDDGVFSETLVSETPAIRNQTESFPSYELFNTPCVVDGINYTADNASFVPGGNKTLVNGNNITVPQECYFYFPGMYVQALSKFVFDTLKGSCYQIGASTTPPFSAQSGPDDWNNVLCDQWWLTSLYNKGNATFDTIDANIEAVASAITNMMRRQGTSWDHSTDFVQGLVMRTTVCTQFNWVWLAFPFMLLALTTISLFMMGVKTLFDKQGIPIWKSSLLPLLLTGNGLGTIGAPNDMKSIEKKVDRAVVRLVQVAGAWEFVGELDNNKEEATASGNSAFTAKSARERTVYYTP</sequence>
<gene>
    <name evidence="2" type="ORF">P153DRAFT_392948</name>
</gene>
<dbReference type="RefSeq" id="XP_033527477.1">
    <property type="nucleotide sequence ID" value="XM_033671194.1"/>
</dbReference>
<dbReference type="AlphaFoldDB" id="A0A6A6AMT0"/>
<evidence type="ECO:0000256" key="1">
    <source>
        <dbReference type="SAM" id="Phobius"/>
    </source>
</evidence>
<keyword evidence="1" id="KW-1133">Transmembrane helix</keyword>
<dbReference type="PANTHER" id="PTHR35394:SF5">
    <property type="entry name" value="DUF3176 DOMAIN-CONTAINING PROTEIN"/>
    <property type="match status" value="1"/>
</dbReference>
<dbReference type="OrthoDB" id="5376804at2759"/>
<evidence type="ECO:0000313" key="2">
    <source>
        <dbReference type="EMBL" id="KAF2133090.1"/>
    </source>
</evidence>
<dbReference type="PANTHER" id="PTHR35394">
    <property type="entry name" value="DUF3176 DOMAIN-CONTAINING PROTEIN"/>
    <property type="match status" value="1"/>
</dbReference>
<dbReference type="Proteomes" id="UP000799771">
    <property type="component" value="Unassembled WGS sequence"/>
</dbReference>
<accession>A0A6A6AMT0</accession>
<organism evidence="2 3">
    <name type="scientific">Dothidotthia symphoricarpi CBS 119687</name>
    <dbReference type="NCBI Taxonomy" id="1392245"/>
    <lineage>
        <taxon>Eukaryota</taxon>
        <taxon>Fungi</taxon>
        <taxon>Dikarya</taxon>
        <taxon>Ascomycota</taxon>
        <taxon>Pezizomycotina</taxon>
        <taxon>Dothideomycetes</taxon>
        <taxon>Pleosporomycetidae</taxon>
        <taxon>Pleosporales</taxon>
        <taxon>Dothidotthiaceae</taxon>
        <taxon>Dothidotthia</taxon>
    </lineage>
</organism>
<reference evidence="2" key="1">
    <citation type="journal article" date="2020" name="Stud. Mycol.">
        <title>101 Dothideomycetes genomes: a test case for predicting lifestyles and emergence of pathogens.</title>
        <authorList>
            <person name="Haridas S."/>
            <person name="Albert R."/>
            <person name="Binder M."/>
            <person name="Bloem J."/>
            <person name="Labutti K."/>
            <person name="Salamov A."/>
            <person name="Andreopoulos B."/>
            <person name="Baker S."/>
            <person name="Barry K."/>
            <person name="Bills G."/>
            <person name="Bluhm B."/>
            <person name="Cannon C."/>
            <person name="Castanera R."/>
            <person name="Culley D."/>
            <person name="Daum C."/>
            <person name="Ezra D."/>
            <person name="Gonzalez J."/>
            <person name="Henrissat B."/>
            <person name="Kuo A."/>
            <person name="Liang C."/>
            <person name="Lipzen A."/>
            <person name="Lutzoni F."/>
            <person name="Magnuson J."/>
            <person name="Mondo S."/>
            <person name="Nolan M."/>
            <person name="Ohm R."/>
            <person name="Pangilinan J."/>
            <person name="Park H.-J."/>
            <person name="Ramirez L."/>
            <person name="Alfaro M."/>
            <person name="Sun H."/>
            <person name="Tritt A."/>
            <person name="Yoshinaga Y."/>
            <person name="Zwiers L.-H."/>
            <person name="Turgeon B."/>
            <person name="Goodwin S."/>
            <person name="Spatafora J."/>
            <person name="Crous P."/>
            <person name="Grigoriev I."/>
        </authorList>
    </citation>
    <scope>NUCLEOTIDE SEQUENCE</scope>
    <source>
        <strain evidence="2">CBS 119687</strain>
    </source>
</reference>
<dbReference type="GeneID" id="54411626"/>
<proteinExistence type="predicted"/>